<proteinExistence type="predicted"/>
<reference evidence="2" key="1">
    <citation type="submission" date="2021-03" db="EMBL/GenBank/DDBJ databases">
        <title>Draft genome sequence of rust myrtle Austropuccinia psidii MF-1, a brazilian biotype.</title>
        <authorList>
            <person name="Quecine M.C."/>
            <person name="Pachon D.M.R."/>
            <person name="Bonatelli M.L."/>
            <person name="Correr F.H."/>
            <person name="Franceschini L.M."/>
            <person name="Leite T.F."/>
            <person name="Margarido G.R.A."/>
            <person name="Almeida C.A."/>
            <person name="Ferrarezi J.A."/>
            <person name="Labate C.A."/>
        </authorList>
    </citation>
    <scope>NUCLEOTIDE SEQUENCE</scope>
    <source>
        <strain evidence="2">MF-1</strain>
    </source>
</reference>
<dbReference type="Proteomes" id="UP000765509">
    <property type="component" value="Unassembled WGS sequence"/>
</dbReference>
<organism evidence="2 3">
    <name type="scientific">Austropuccinia psidii MF-1</name>
    <dbReference type="NCBI Taxonomy" id="1389203"/>
    <lineage>
        <taxon>Eukaryota</taxon>
        <taxon>Fungi</taxon>
        <taxon>Dikarya</taxon>
        <taxon>Basidiomycota</taxon>
        <taxon>Pucciniomycotina</taxon>
        <taxon>Pucciniomycetes</taxon>
        <taxon>Pucciniales</taxon>
        <taxon>Sphaerophragmiaceae</taxon>
        <taxon>Austropuccinia</taxon>
    </lineage>
</organism>
<accession>A0A9Q3EQS8</accession>
<dbReference type="AlphaFoldDB" id="A0A9Q3EQS8"/>
<feature type="region of interest" description="Disordered" evidence="1">
    <location>
        <begin position="1"/>
        <end position="37"/>
    </location>
</feature>
<evidence type="ECO:0000256" key="1">
    <source>
        <dbReference type="SAM" id="MobiDB-lite"/>
    </source>
</evidence>
<comment type="caution">
    <text evidence="2">The sequence shown here is derived from an EMBL/GenBank/DDBJ whole genome shotgun (WGS) entry which is preliminary data.</text>
</comment>
<evidence type="ECO:0000313" key="2">
    <source>
        <dbReference type="EMBL" id="MBW0527730.1"/>
    </source>
</evidence>
<dbReference type="OrthoDB" id="2152029at2759"/>
<keyword evidence="3" id="KW-1185">Reference proteome</keyword>
<evidence type="ECO:0000313" key="3">
    <source>
        <dbReference type="Proteomes" id="UP000765509"/>
    </source>
</evidence>
<sequence>MEETTRIPRAVRQEGSPSPFSRPMAPSKPFTSQRPNTLPKRVNINAQASSPFQQQIPRNNTTIVMIRPKNYSLWFDGKEVERFIERVENIAEIEGESGRDIERQIYFWTKYKDISYHIEGMPGYESGNWEKLKLDMKR</sequence>
<protein>
    <submittedName>
        <fullName evidence="2">Uncharacterized protein</fullName>
    </submittedName>
</protein>
<gene>
    <name evidence="2" type="ORF">O181_067445</name>
</gene>
<name>A0A9Q3EQS8_9BASI</name>
<dbReference type="EMBL" id="AVOT02033779">
    <property type="protein sequence ID" value="MBW0527730.1"/>
    <property type="molecule type" value="Genomic_DNA"/>
</dbReference>